<dbReference type="AlphaFoldDB" id="A0ABD0WTH2"/>
<sequence length="127" mass="14847">MVDKDICEMNALRKVFPESDILLCWYHVMQAVIRWLSKTDSGVSGPSNTDVRTEIISFIRKMKLCSTHQDFKSTAEQFFKRFEDFPALCLYIKDHWLEIGHTWSDFGRCYNHADSDTNNLVKDFSIA</sequence>
<name>A0ABD0WTH2_UMBPY</name>
<accession>A0ABD0WTH2</accession>
<dbReference type="PANTHER" id="PTHR31569:SF4">
    <property type="entry name" value="SWIM-TYPE DOMAIN-CONTAINING PROTEIN"/>
    <property type="match status" value="1"/>
</dbReference>
<protein>
    <recommendedName>
        <fullName evidence="3">MULE transposase domain-containing protein</fullName>
    </recommendedName>
</protein>
<comment type="caution">
    <text evidence="1">The sequence shown here is derived from an EMBL/GenBank/DDBJ whole genome shotgun (WGS) entry which is preliminary data.</text>
</comment>
<dbReference type="EMBL" id="JAGEUA010000009">
    <property type="protein sequence ID" value="KAL0965908.1"/>
    <property type="molecule type" value="Genomic_DNA"/>
</dbReference>
<proteinExistence type="predicted"/>
<evidence type="ECO:0000313" key="2">
    <source>
        <dbReference type="Proteomes" id="UP001557470"/>
    </source>
</evidence>
<evidence type="ECO:0000313" key="1">
    <source>
        <dbReference type="EMBL" id="KAL0965908.1"/>
    </source>
</evidence>
<organism evidence="1 2">
    <name type="scientific">Umbra pygmaea</name>
    <name type="common">Eastern mudminnow</name>
    <dbReference type="NCBI Taxonomy" id="75934"/>
    <lineage>
        <taxon>Eukaryota</taxon>
        <taxon>Metazoa</taxon>
        <taxon>Chordata</taxon>
        <taxon>Craniata</taxon>
        <taxon>Vertebrata</taxon>
        <taxon>Euteleostomi</taxon>
        <taxon>Actinopterygii</taxon>
        <taxon>Neopterygii</taxon>
        <taxon>Teleostei</taxon>
        <taxon>Protacanthopterygii</taxon>
        <taxon>Esociformes</taxon>
        <taxon>Umbridae</taxon>
        <taxon>Umbra</taxon>
    </lineage>
</organism>
<dbReference type="InterPro" id="IPR052579">
    <property type="entry name" value="Zinc_finger_SWIM"/>
</dbReference>
<dbReference type="Proteomes" id="UP001557470">
    <property type="component" value="Unassembled WGS sequence"/>
</dbReference>
<dbReference type="PANTHER" id="PTHR31569">
    <property type="entry name" value="SWIM-TYPE DOMAIN-CONTAINING PROTEIN"/>
    <property type="match status" value="1"/>
</dbReference>
<evidence type="ECO:0008006" key="3">
    <source>
        <dbReference type="Google" id="ProtNLM"/>
    </source>
</evidence>
<reference evidence="1 2" key="1">
    <citation type="submission" date="2024-06" db="EMBL/GenBank/DDBJ databases">
        <authorList>
            <person name="Pan Q."/>
            <person name="Wen M."/>
            <person name="Jouanno E."/>
            <person name="Zahm M."/>
            <person name="Klopp C."/>
            <person name="Cabau C."/>
            <person name="Louis A."/>
            <person name="Berthelot C."/>
            <person name="Parey E."/>
            <person name="Roest Crollius H."/>
            <person name="Montfort J."/>
            <person name="Robinson-Rechavi M."/>
            <person name="Bouchez O."/>
            <person name="Lampietro C."/>
            <person name="Lopez Roques C."/>
            <person name="Donnadieu C."/>
            <person name="Postlethwait J."/>
            <person name="Bobe J."/>
            <person name="Verreycken H."/>
            <person name="Guiguen Y."/>
        </authorList>
    </citation>
    <scope>NUCLEOTIDE SEQUENCE [LARGE SCALE GENOMIC DNA]</scope>
    <source>
        <strain evidence="1">Up_M1</strain>
        <tissue evidence="1">Testis</tissue>
    </source>
</reference>
<keyword evidence="2" id="KW-1185">Reference proteome</keyword>
<gene>
    <name evidence="1" type="ORF">UPYG_G00287670</name>
</gene>